<name>F8NJ29_SERL9</name>
<dbReference type="RefSeq" id="XP_007313552.1">
    <property type="nucleotide sequence ID" value="XM_007313490.1"/>
</dbReference>
<proteinExistence type="predicted"/>
<organism>
    <name type="scientific">Serpula lacrymans var. lacrymans (strain S7.9)</name>
    <name type="common">Dry rot fungus</name>
    <dbReference type="NCBI Taxonomy" id="578457"/>
    <lineage>
        <taxon>Eukaryota</taxon>
        <taxon>Fungi</taxon>
        <taxon>Dikarya</taxon>
        <taxon>Basidiomycota</taxon>
        <taxon>Agaricomycotina</taxon>
        <taxon>Agaricomycetes</taxon>
        <taxon>Agaricomycetidae</taxon>
        <taxon>Boletales</taxon>
        <taxon>Coniophorineae</taxon>
        <taxon>Serpulaceae</taxon>
        <taxon>Serpula</taxon>
    </lineage>
</organism>
<reference evidence="1" key="1">
    <citation type="submission" date="2011-04" db="EMBL/GenBank/DDBJ databases">
        <title>Evolution of plant cell wall degrading machinery underlies the functional diversity of forest fungi.</title>
        <authorList>
            <consortium name="US DOE Joint Genome Institute (JGI-PGF)"/>
            <person name="Eastwood D.C."/>
            <person name="Floudas D."/>
            <person name="Binder M."/>
            <person name="Majcherczyk A."/>
            <person name="Schneider P."/>
            <person name="Aerts A."/>
            <person name="Asiegbu F.O."/>
            <person name="Baker S.E."/>
            <person name="Barry K."/>
            <person name="Bendiksby M."/>
            <person name="Blumentritt M."/>
            <person name="Coutinho P.M."/>
            <person name="Cullen D."/>
            <person name="Cullen D."/>
            <person name="Gathman A."/>
            <person name="Goodell B."/>
            <person name="Henrissat B."/>
            <person name="Ihrmark K."/>
            <person name="Kauserud H."/>
            <person name="Kohler A."/>
            <person name="LaButti K."/>
            <person name="Lapidus A."/>
            <person name="Lavin J.L."/>
            <person name="Lee Y.-H."/>
            <person name="Lindquist E."/>
            <person name="Lilly W."/>
            <person name="Lucas S."/>
            <person name="Morin E."/>
            <person name="Murat C."/>
            <person name="Oguiza J.A."/>
            <person name="Park J."/>
            <person name="Pisabarro A.G."/>
            <person name="Riley R."/>
            <person name="Rosling A."/>
            <person name="Salamov A."/>
            <person name="Schmidt O."/>
            <person name="Schmutz J."/>
            <person name="Skrede I."/>
            <person name="Stenlid J."/>
            <person name="Wiebenga A."/>
            <person name="Xie X."/>
            <person name="Kues U."/>
            <person name="Hibbett D.S."/>
            <person name="Hoffmeister D."/>
            <person name="Hogberg N."/>
            <person name="Martin F."/>
            <person name="Grigoriev I.V."/>
            <person name="Watkinson S.C."/>
        </authorList>
    </citation>
    <scope>NUCLEOTIDE SEQUENCE</scope>
    <source>
        <strain evidence="1">S7.9</strain>
    </source>
</reference>
<dbReference type="HOGENOM" id="CLU_3093223_0_0_1"/>
<sequence length="52" mass="5779">KNLEVEKTWNGTVNPSASNEAPLDKRRRYAFLEGNVTGVCAELLGCLTKDLR</sequence>
<dbReference type="GeneID" id="18810739"/>
<protein>
    <submittedName>
        <fullName evidence="1">Uncharacterized protein</fullName>
    </submittedName>
</protein>
<dbReference type="EMBL" id="GL945429">
    <property type="protein sequence ID" value="EGO29310.1"/>
    <property type="molecule type" value="Genomic_DNA"/>
</dbReference>
<accession>F8NJ29</accession>
<dbReference type="AlphaFoldDB" id="F8NJ29"/>
<dbReference type="KEGG" id="sla:SERLADRAFT_377976"/>
<feature type="non-terminal residue" evidence="1">
    <location>
        <position position="1"/>
    </location>
</feature>
<gene>
    <name evidence="1" type="ORF">SERLADRAFT_377976</name>
</gene>
<dbReference type="Proteomes" id="UP000008064">
    <property type="component" value="Unassembled WGS sequence"/>
</dbReference>
<evidence type="ECO:0000313" key="1">
    <source>
        <dbReference type="EMBL" id="EGO29310.1"/>
    </source>
</evidence>